<dbReference type="AlphaFoldDB" id="A0A8H3BNK2"/>
<organism evidence="1 2">
    <name type="scientific">Rhizoctonia solani</name>
    <dbReference type="NCBI Taxonomy" id="456999"/>
    <lineage>
        <taxon>Eukaryota</taxon>
        <taxon>Fungi</taxon>
        <taxon>Dikarya</taxon>
        <taxon>Basidiomycota</taxon>
        <taxon>Agaricomycotina</taxon>
        <taxon>Agaricomycetes</taxon>
        <taxon>Cantharellales</taxon>
        <taxon>Ceratobasidiaceae</taxon>
        <taxon>Rhizoctonia</taxon>
    </lineage>
</organism>
<evidence type="ECO:0000313" key="1">
    <source>
        <dbReference type="EMBL" id="CAE6462084.1"/>
    </source>
</evidence>
<name>A0A8H3BNK2_9AGAM</name>
<evidence type="ECO:0000313" key="2">
    <source>
        <dbReference type="Proteomes" id="UP000663861"/>
    </source>
</evidence>
<dbReference type="EMBL" id="CAJMWY010001230">
    <property type="protein sequence ID" value="CAE6462084.1"/>
    <property type="molecule type" value="Genomic_DNA"/>
</dbReference>
<sequence>MIEQLKSAGDQLRAAWDNYCRVYSGILNYPVLSTPSHAHKFPPELIHQLDIEIAFIQGYEPKIQEIRIGISRAHNYWSGLAPINTLSPDILTRIFHFARPQPCRFHYLNSPKLHERRFPDHLARVCTLWRNIAISSRSLWSHIDIFPCGPNYNRLITRAETHAERATDKLIELHIAQGVTGRPDRTNRGYYDLYELISRISSRVESLEFAVSSDFQGFHRSVLSQLLLSQPQTLRELIIHSSYDHSDAFIYAEEFDPDDSDEEFEDFRLNLTEDQVESGFALLTVLHLNGIFPLWSSVAYHGLVDLRLFSTDSWSSIEEEELTNILTSSPGLQILHFGLEIQLLTADSTEVTPVYLQDLQIVKIFPYKAATTLLCPSKVLRLLAPGSKSLRLSFDNYYEPDDEFIIDFEAFFARSRVVGFYTRSAFPPISALLRHAIHLEQIILEDYESVAFGTPHFTWLEVDSLASWPRLRSLYVTTSALSENELRLFVKCCPTGVTLYACDVDLDSSEESMSEELSDIFPTVTITDTPLCPQGDPPAEWDVLI</sequence>
<evidence type="ECO:0008006" key="3">
    <source>
        <dbReference type="Google" id="ProtNLM"/>
    </source>
</evidence>
<gene>
    <name evidence="1" type="ORF">RDB_LOCUS70146</name>
</gene>
<comment type="caution">
    <text evidence="1">The sequence shown here is derived from an EMBL/GenBank/DDBJ whole genome shotgun (WGS) entry which is preliminary data.</text>
</comment>
<dbReference type="Gene3D" id="1.20.1280.50">
    <property type="match status" value="1"/>
</dbReference>
<proteinExistence type="predicted"/>
<accession>A0A8H3BNK2</accession>
<reference evidence="1" key="1">
    <citation type="submission" date="2021-01" db="EMBL/GenBank/DDBJ databases">
        <authorList>
            <person name="Kaushik A."/>
        </authorList>
    </citation>
    <scope>NUCLEOTIDE SEQUENCE</scope>
    <source>
        <strain evidence="1">AG4-RS23</strain>
    </source>
</reference>
<dbReference type="Proteomes" id="UP000663861">
    <property type="component" value="Unassembled WGS sequence"/>
</dbReference>
<protein>
    <recommendedName>
        <fullName evidence="3">F-box domain-containing protein</fullName>
    </recommendedName>
</protein>